<dbReference type="PANTHER" id="PTHR43976">
    <property type="entry name" value="SHORT CHAIN DEHYDROGENASE"/>
    <property type="match status" value="1"/>
</dbReference>
<dbReference type="InterPro" id="IPR051911">
    <property type="entry name" value="SDR_oxidoreductase"/>
</dbReference>
<name>A0A6A6W294_9PEZI</name>
<dbReference type="GeneID" id="54491093"/>
<dbReference type="EMBL" id="ML996576">
    <property type="protein sequence ID" value="KAF2756070.1"/>
    <property type="molecule type" value="Genomic_DNA"/>
</dbReference>
<protein>
    <submittedName>
        <fullName evidence="3">NAD(P)-binding protein</fullName>
    </submittedName>
</protein>
<dbReference type="InterPro" id="IPR002347">
    <property type="entry name" value="SDR_fam"/>
</dbReference>
<dbReference type="PRINTS" id="PR00081">
    <property type="entry name" value="GDHRDH"/>
</dbReference>
<dbReference type="Pfam" id="PF00106">
    <property type="entry name" value="adh_short"/>
    <property type="match status" value="1"/>
</dbReference>
<accession>A0A6A6W294</accession>
<keyword evidence="2" id="KW-0560">Oxidoreductase</keyword>
<dbReference type="PANTHER" id="PTHR43976:SF16">
    <property type="entry name" value="SHORT-CHAIN DEHYDROGENASE_REDUCTASE FAMILY PROTEIN"/>
    <property type="match status" value="1"/>
</dbReference>
<evidence type="ECO:0000256" key="1">
    <source>
        <dbReference type="ARBA" id="ARBA00006484"/>
    </source>
</evidence>
<organism evidence="3 4">
    <name type="scientific">Pseudovirgaria hyperparasitica</name>
    <dbReference type="NCBI Taxonomy" id="470096"/>
    <lineage>
        <taxon>Eukaryota</taxon>
        <taxon>Fungi</taxon>
        <taxon>Dikarya</taxon>
        <taxon>Ascomycota</taxon>
        <taxon>Pezizomycotina</taxon>
        <taxon>Dothideomycetes</taxon>
        <taxon>Dothideomycetes incertae sedis</taxon>
        <taxon>Acrospermales</taxon>
        <taxon>Acrospermaceae</taxon>
        <taxon>Pseudovirgaria</taxon>
    </lineage>
</organism>
<dbReference type="Gene3D" id="3.40.50.720">
    <property type="entry name" value="NAD(P)-binding Rossmann-like Domain"/>
    <property type="match status" value="1"/>
</dbReference>
<dbReference type="GO" id="GO:0016491">
    <property type="term" value="F:oxidoreductase activity"/>
    <property type="evidence" value="ECO:0007669"/>
    <property type="project" value="UniProtKB-KW"/>
</dbReference>
<dbReference type="OrthoDB" id="1274115at2759"/>
<dbReference type="AlphaFoldDB" id="A0A6A6W294"/>
<dbReference type="Proteomes" id="UP000799437">
    <property type="component" value="Unassembled WGS sequence"/>
</dbReference>
<evidence type="ECO:0000256" key="2">
    <source>
        <dbReference type="ARBA" id="ARBA00023002"/>
    </source>
</evidence>
<evidence type="ECO:0000313" key="4">
    <source>
        <dbReference type="Proteomes" id="UP000799437"/>
    </source>
</evidence>
<gene>
    <name evidence="3" type="ORF">EJ05DRAFT_88809</name>
</gene>
<sequence>MSHLETENCQPILCDVRVRSSVSRVIDQCVKRWGSVGIIANCTGYGVIAPTEDQSEYDLRNQFETNFLGVLHILQCSLPIFRTQLHGRYLIFSSTAGALGVPGLGPYCATKYAVEGLIESILYEVDAFNIKATLVEPGHVRLDDTPGDGAPFKRQRQQ</sequence>
<keyword evidence="4" id="KW-1185">Reference proteome</keyword>
<evidence type="ECO:0000313" key="3">
    <source>
        <dbReference type="EMBL" id="KAF2756070.1"/>
    </source>
</evidence>
<dbReference type="RefSeq" id="XP_033598521.1">
    <property type="nucleotide sequence ID" value="XM_033750039.1"/>
</dbReference>
<reference evidence="3" key="1">
    <citation type="journal article" date="2020" name="Stud. Mycol.">
        <title>101 Dothideomycetes genomes: a test case for predicting lifestyles and emergence of pathogens.</title>
        <authorList>
            <person name="Haridas S."/>
            <person name="Albert R."/>
            <person name="Binder M."/>
            <person name="Bloem J."/>
            <person name="Labutti K."/>
            <person name="Salamov A."/>
            <person name="Andreopoulos B."/>
            <person name="Baker S."/>
            <person name="Barry K."/>
            <person name="Bills G."/>
            <person name="Bluhm B."/>
            <person name="Cannon C."/>
            <person name="Castanera R."/>
            <person name="Culley D."/>
            <person name="Daum C."/>
            <person name="Ezra D."/>
            <person name="Gonzalez J."/>
            <person name="Henrissat B."/>
            <person name="Kuo A."/>
            <person name="Liang C."/>
            <person name="Lipzen A."/>
            <person name="Lutzoni F."/>
            <person name="Magnuson J."/>
            <person name="Mondo S."/>
            <person name="Nolan M."/>
            <person name="Ohm R."/>
            <person name="Pangilinan J."/>
            <person name="Park H.-J."/>
            <person name="Ramirez L."/>
            <person name="Alfaro M."/>
            <person name="Sun H."/>
            <person name="Tritt A."/>
            <person name="Yoshinaga Y."/>
            <person name="Zwiers L.-H."/>
            <person name="Turgeon B."/>
            <person name="Goodwin S."/>
            <person name="Spatafora J."/>
            <person name="Crous P."/>
            <person name="Grigoriev I."/>
        </authorList>
    </citation>
    <scope>NUCLEOTIDE SEQUENCE</scope>
    <source>
        <strain evidence="3">CBS 121739</strain>
    </source>
</reference>
<dbReference type="InterPro" id="IPR036291">
    <property type="entry name" value="NAD(P)-bd_dom_sf"/>
</dbReference>
<proteinExistence type="inferred from homology"/>
<dbReference type="SUPFAM" id="SSF51735">
    <property type="entry name" value="NAD(P)-binding Rossmann-fold domains"/>
    <property type="match status" value="1"/>
</dbReference>
<comment type="similarity">
    <text evidence="1">Belongs to the short-chain dehydrogenases/reductases (SDR) family.</text>
</comment>